<dbReference type="SUPFAM" id="SSF53955">
    <property type="entry name" value="Lysozyme-like"/>
    <property type="match status" value="1"/>
</dbReference>
<dbReference type="Pfam" id="PF01464">
    <property type="entry name" value="SLT"/>
    <property type="match status" value="1"/>
</dbReference>
<reference evidence="2 3" key="1">
    <citation type="submission" date="2016-12" db="EMBL/GenBank/DDBJ databases">
        <title>Complete genome sequence of Thauera chlorobenzoica, a Betaproteobacterium degrading haloaromatics anaerobically to CO2 and halides.</title>
        <authorList>
            <person name="Goris T."/>
            <person name="Mergelsberg M."/>
            <person name="Boll M."/>
        </authorList>
    </citation>
    <scope>NUCLEOTIDE SEQUENCE [LARGE SCALE GENOMIC DNA]</scope>
    <source>
        <strain evidence="2 3">3CB1</strain>
    </source>
</reference>
<dbReference type="OrthoDB" id="9815002at2"/>
<proteinExistence type="inferred from homology"/>
<dbReference type="Gene3D" id="1.10.530.10">
    <property type="match status" value="1"/>
</dbReference>
<organism evidence="2 3">
    <name type="scientific">Thauera chlorobenzoica</name>
    <dbReference type="NCBI Taxonomy" id="96773"/>
    <lineage>
        <taxon>Bacteria</taxon>
        <taxon>Pseudomonadati</taxon>
        <taxon>Pseudomonadota</taxon>
        <taxon>Betaproteobacteria</taxon>
        <taxon>Rhodocyclales</taxon>
        <taxon>Zoogloeaceae</taxon>
        <taxon>Thauera</taxon>
    </lineage>
</organism>
<evidence type="ECO:0000313" key="2">
    <source>
        <dbReference type="EMBL" id="APR03655.1"/>
    </source>
</evidence>
<accession>A0A1H5Y3E3</accession>
<evidence type="ECO:0000313" key="3">
    <source>
        <dbReference type="Proteomes" id="UP000185739"/>
    </source>
</evidence>
<dbReference type="AlphaFoldDB" id="A0A1H5Y3E3"/>
<dbReference type="RefSeq" id="WP_075147245.1">
    <property type="nucleotide sequence ID" value="NZ_CP018839.1"/>
</dbReference>
<comment type="similarity">
    <text evidence="1">Belongs to the transglycosylase Slt family.</text>
</comment>
<sequence length="266" mass="28200">MKHATRFDTLARETGGAVLSMAHAAVLSFGLLGMAQMAGQDDAAGHARFSTVFADTAPAPAERAAPLSAAVQLAPAPVQAAGAGRSLVRVRGLDALAADPFARAADDLSTEMARVRDWIADTYRVSETALVPALVAAETSAQELGFDPLLIVAIMAVESSFNPRAVSNMGAQGLMQVIPRYHQDKIGPQRSKNALFDPKVNVRVGTLVLHEGLQRYGSMQRALQYYNGALKDPNARYTRKVMALKKRLMTIAGRSAGTRGEAGQAS</sequence>
<keyword evidence="3" id="KW-1185">Reference proteome</keyword>
<dbReference type="PANTHER" id="PTHR37423">
    <property type="entry name" value="SOLUBLE LYTIC MUREIN TRANSGLYCOSYLASE-RELATED"/>
    <property type="match status" value="1"/>
</dbReference>
<dbReference type="InterPro" id="IPR023346">
    <property type="entry name" value="Lysozyme-like_dom_sf"/>
</dbReference>
<dbReference type="STRING" id="96773.Tchl_0791"/>
<dbReference type="InterPro" id="IPR008258">
    <property type="entry name" value="Transglycosylase_SLT_dom_1"/>
</dbReference>
<evidence type="ECO:0000256" key="1">
    <source>
        <dbReference type="ARBA" id="ARBA00007734"/>
    </source>
</evidence>
<protein>
    <submittedName>
        <fullName evidence="2">Lysozyme-like domain protein</fullName>
    </submittedName>
</protein>
<dbReference type="KEGG" id="tcl:Tchl_0791"/>
<dbReference type="PANTHER" id="PTHR37423:SF2">
    <property type="entry name" value="MEMBRANE-BOUND LYTIC MUREIN TRANSGLYCOSYLASE C"/>
    <property type="match status" value="1"/>
</dbReference>
<dbReference type="Proteomes" id="UP000185739">
    <property type="component" value="Chromosome"/>
</dbReference>
<name>A0A1H5Y3E3_9RHOO</name>
<gene>
    <name evidence="2" type="ORF">Tchl_0791</name>
</gene>
<dbReference type="EMBL" id="CP018839">
    <property type="protein sequence ID" value="APR03655.1"/>
    <property type="molecule type" value="Genomic_DNA"/>
</dbReference>